<reference evidence="3 4" key="1">
    <citation type="journal article" date="2016" name="Front. Microbiol.">
        <title>Comprehensive Phylogenetic Analysis of Bovine Non-aureus Staphylococci Species Based on Whole-Genome Sequencing.</title>
        <authorList>
            <person name="Naushad S."/>
            <person name="Barkema H.W."/>
            <person name="Luby C."/>
            <person name="Condas L.A."/>
            <person name="Nobrega D.B."/>
            <person name="Carson D.A."/>
            <person name="De Buck J."/>
        </authorList>
    </citation>
    <scope>NUCLEOTIDE SEQUENCE [LARGE SCALE GENOMIC DNA]</scope>
    <source>
        <strain evidence="3 4">SNUC 4554</strain>
    </source>
</reference>
<dbReference type="Gene3D" id="3.40.50.300">
    <property type="entry name" value="P-loop containing nucleotide triphosphate hydrolases"/>
    <property type="match status" value="1"/>
</dbReference>
<dbReference type="SUPFAM" id="SSF52540">
    <property type="entry name" value="P-loop containing nucleoside triphosphate hydrolases"/>
    <property type="match status" value="1"/>
</dbReference>
<dbReference type="PANTHER" id="PTHR37299">
    <property type="entry name" value="TRANSCRIPTIONAL REGULATOR-RELATED"/>
    <property type="match status" value="1"/>
</dbReference>
<gene>
    <name evidence="3" type="ORF">BU112_03210</name>
</gene>
<sequence>MVNNVKLFISPNKTVELKANLTTIITENEFQDTIINSNHENNNFKTYTLTEPLPERMTVIEVIKFWCKWYDADINQETILYKFNLNISNRKKIKKLTISELKLLHIVKLMLMPESRIIIKEPLQNITIETKHTIINLLNELSHYNTIITLTNHTEEALLVSKYCYRLNKNSFKPVELSNDEYEDDASPQTETQNHLSRQQIRRLTVKTNEKVMFLDPIDIDYLEGQDGKVMIHVGDEQYIHDTTLQNIEKLIIPYGFYRCHRSYIINLQKVSEIISWSKNSYSIRLNTSKDTLIPLSRQKASDIEQFFNIH</sequence>
<protein>
    <submittedName>
        <fullName evidence="3">LytTR family transcriptional regulator</fullName>
    </submittedName>
</protein>
<dbReference type="InterPro" id="IPR046947">
    <property type="entry name" value="LytR-like"/>
</dbReference>
<dbReference type="InterPro" id="IPR012046">
    <property type="entry name" value="LytTR_ABC"/>
</dbReference>
<dbReference type="GO" id="GO:0000156">
    <property type="term" value="F:phosphorelay response regulator activity"/>
    <property type="evidence" value="ECO:0007669"/>
    <property type="project" value="InterPro"/>
</dbReference>
<dbReference type="GO" id="GO:0005737">
    <property type="term" value="C:cytoplasm"/>
    <property type="evidence" value="ECO:0007669"/>
    <property type="project" value="UniProtKB-SubCell"/>
</dbReference>
<dbReference type="PANTHER" id="PTHR37299:SF1">
    <property type="entry name" value="STAGE 0 SPORULATION PROTEIN A HOMOLOG"/>
    <property type="match status" value="1"/>
</dbReference>
<dbReference type="PROSITE" id="PS50930">
    <property type="entry name" value="HTH_LYTTR"/>
    <property type="match status" value="1"/>
</dbReference>
<dbReference type="EMBL" id="QXUF01000014">
    <property type="protein sequence ID" value="RIN02204.1"/>
    <property type="molecule type" value="Genomic_DNA"/>
</dbReference>
<evidence type="ECO:0000313" key="4">
    <source>
        <dbReference type="Proteomes" id="UP000286317"/>
    </source>
</evidence>
<dbReference type="RefSeq" id="WP_119584975.1">
    <property type="nucleotide sequence ID" value="NZ_JAWVBH010000001.1"/>
</dbReference>
<dbReference type="AlphaFoldDB" id="A0A418IHV4"/>
<dbReference type="OrthoDB" id="9809318at2"/>
<dbReference type="SMART" id="SM00850">
    <property type="entry name" value="LytTR"/>
    <property type="match status" value="1"/>
</dbReference>
<feature type="domain" description="HTH LytTR-type" evidence="2">
    <location>
        <begin position="204"/>
        <end position="310"/>
    </location>
</feature>
<proteinExistence type="predicted"/>
<keyword evidence="4" id="KW-1185">Reference proteome</keyword>
<evidence type="ECO:0000313" key="3">
    <source>
        <dbReference type="EMBL" id="RIN02204.1"/>
    </source>
</evidence>
<dbReference type="Pfam" id="PF04397">
    <property type="entry name" value="LytTR"/>
    <property type="match status" value="1"/>
</dbReference>
<accession>A0A418IHV4</accession>
<evidence type="ECO:0000259" key="2">
    <source>
        <dbReference type="PROSITE" id="PS50930"/>
    </source>
</evidence>
<dbReference type="GO" id="GO:0003677">
    <property type="term" value="F:DNA binding"/>
    <property type="evidence" value="ECO:0007669"/>
    <property type="project" value="InterPro"/>
</dbReference>
<dbReference type="PIRSF" id="PIRSF036612">
    <property type="entry name" value="ABC_ATP_LytTR"/>
    <property type="match status" value="1"/>
</dbReference>
<dbReference type="InterPro" id="IPR007492">
    <property type="entry name" value="LytTR_DNA-bd_dom"/>
</dbReference>
<comment type="subcellular location">
    <subcellularLocation>
        <location evidence="1">Cytoplasm</location>
    </subcellularLocation>
</comment>
<comment type="caution">
    <text evidence="3">The sequence shown here is derived from an EMBL/GenBank/DDBJ whole genome shotgun (WGS) entry which is preliminary data.</text>
</comment>
<dbReference type="Proteomes" id="UP000286317">
    <property type="component" value="Unassembled WGS sequence"/>
</dbReference>
<dbReference type="InterPro" id="IPR027417">
    <property type="entry name" value="P-loop_NTPase"/>
</dbReference>
<organism evidence="3 4">
    <name type="scientific">Staphylococcus shinii</name>
    <dbReference type="NCBI Taxonomy" id="2912228"/>
    <lineage>
        <taxon>Bacteria</taxon>
        <taxon>Bacillati</taxon>
        <taxon>Bacillota</taxon>
        <taxon>Bacilli</taxon>
        <taxon>Bacillales</taxon>
        <taxon>Staphylococcaceae</taxon>
        <taxon>Staphylococcus</taxon>
    </lineage>
</organism>
<evidence type="ECO:0000256" key="1">
    <source>
        <dbReference type="ARBA" id="ARBA00004496"/>
    </source>
</evidence>
<name>A0A418IHV4_9STAP</name>
<dbReference type="Gene3D" id="2.40.50.1020">
    <property type="entry name" value="LytTr DNA-binding domain"/>
    <property type="match status" value="1"/>
</dbReference>